<feature type="domain" description="Penicillin-binding protein transpeptidase" evidence="16">
    <location>
        <begin position="294"/>
        <end position="594"/>
    </location>
</feature>
<evidence type="ECO:0000256" key="15">
    <source>
        <dbReference type="SAM" id="Phobius"/>
    </source>
</evidence>
<dbReference type="GO" id="GO:0008360">
    <property type="term" value="P:regulation of cell shape"/>
    <property type="evidence" value="ECO:0007669"/>
    <property type="project" value="UniProtKB-KW"/>
</dbReference>
<dbReference type="InterPro" id="IPR012338">
    <property type="entry name" value="Beta-lactam/transpept-like"/>
</dbReference>
<dbReference type="SUPFAM" id="SSF56601">
    <property type="entry name" value="beta-lactamase/transpeptidase-like"/>
    <property type="match status" value="1"/>
</dbReference>
<dbReference type="FunFam" id="3.40.710.10:FF:000095">
    <property type="entry name" value="Penicillin-binding protein 2x"/>
    <property type="match status" value="1"/>
</dbReference>
<name>A0A430AIG7_9ENTE</name>
<keyword evidence="11" id="KW-0046">Antibiotic resistance</keyword>
<evidence type="ECO:0000313" key="19">
    <source>
        <dbReference type="Proteomes" id="UP000288669"/>
    </source>
</evidence>
<evidence type="ECO:0000256" key="14">
    <source>
        <dbReference type="ARBA" id="ARBA00055980"/>
    </source>
</evidence>
<evidence type="ECO:0000256" key="1">
    <source>
        <dbReference type="ARBA" id="ARBA00004162"/>
    </source>
</evidence>
<dbReference type="GO" id="GO:0051301">
    <property type="term" value="P:cell division"/>
    <property type="evidence" value="ECO:0007669"/>
    <property type="project" value="UniProtKB-KW"/>
</dbReference>
<evidence type="ECO:0000256" key="2">
    <source>
        <dbReference type="ARBA" id="ARBA00007171"/>
    </source>
</evidence>
<dbReference type="InterPro" id="IPR001460">
    <property type="entry name" value="PCN-bd_Tpept"/>
</dbReference>
<comment type="subcellular location">
    <subcellularLocation>
        <location evidence="1">Cell membrane</location>
        <topology evidence="1">Single-pass membrane protein</topology>
    </subcellularLocation>
</comment>
<gene>
    <name evidence="18" type="ORF">CBF30_00890</name>
</gene>
<evidence type="ECO:0000256" key="5">
    <source>
        <dbReference type="ARBA" id="ARBA00022692"/>
    </source>
</evidence>
<comment type="caution">
    <text evidence="18">The sequence shown here is derived from an EMBL/GenBank/DDBJ whole genome shotgun (WGS) entry which is preliminary data.</text>
</comment>
<dbReference type="SUPFAM" id="SSF56519">
    <property type="entry name" value="Penicillin binding protein dimerisation domain"/>
    <property type="match status" value="1"/>
</dbReference>
<dbReference type="InterPro" id="IPR050515">
    <property type="entry name" value="Beta-lactam/transpept"/>
</dbReference>
<comment type="similarity">
    <text evidence="2">Belongs to the transpeptidase family.</text>
</comment>
<reference evidence="18 19" key="1">
    <citation type="submission" date="2017-05" db="EMBL/GenBank/DDBJ databases">
        <title>Vagococcus spp. assemblies.</title>
        <authorList>
            <person name="Gulvik C.A."/>
        </authorList>
    </citation>
    <scope>NUCLEOTIDE SEQUENCE [LARGE SCALE GENOMIC DNA]</scope>
    <source>
        <strain evidence="18 19">DSM 24756</strain>
    </source>
</reference>
<dbReference type="Gene3D" id="2.20.70.70">
    <property type="match status" value="1"/>
</dbReference>
<keyword evidence="7" id="KW-0133">Cell shape</keyword>
<dbReference type="PANTHER" id="PTHR30627:SF26">
    <property type="entry name" value="PENICILLIN-BINDING PROTEIN 2B"/>
    <property type="match status" value="1"/>
</dbReference>
<evidence type="ECO:0000256" key="10">
    <source>
        <dbReference type="ARBA" id="ARBA00023136"/>
    </source>
</evidence>
<dbReference type="GO" id="GO:0046677">
    <property type="term" value="P:response to antibiotic"/>
    <property type="evidence" value="ECO:0007669"/>
    <property type="project" value="UniProtKB-KW"/>
</dbReference>
<evidence type="ECO:0000256" key="8">
    <source>
        <dbReference type="ARBA" id="ARBA00022984"/>
    </source>
</evidence>
<evidence type="ECO:0000256" key="9">
    <source>
        <dbReference type="ARBA" id="ARBA00022989"/>
    </source>
</evidence>
<keyword evidence="13" id="KW-0961">Cell wall biogenesis/degradation</keyword>
<dbReference type="PANTHER" id="PTHR30627">
    <property type="entry name" value="PEPTIDOGLYCAN D,D-TRANSPEPTIDASE"/>
    <property type="match status" value="1"/>
</dbReference>
<evidence type="ECO:0000256" key="11">
    <source>
        <dbReference type="ARBA" id="ARBA00023251"/>
    </source>
</evidence>
<dbReference type="Gene3D" id="3.30.70.2110">
    <property type="match status" value="1"/>
</dbReference>
<dbReference type="GO" id="GO:0008658">
    <property type="term" value="F:penicillin binding"/>
    <property type="evidence" value="ECO:0007669"/>
    <property type="project" value="InterPro"/>
</dbReference>
<dbReference type="EMBL" id="NGJZ01000001">
    <property type="protein sequence ID" value="RSU07828.1"/>
    <property type="molecule type" value="Genomic_DNA"/>
</dbReference>
<keyword evidence="6" id="KW-0677">Repeat</keyword>
<dbReference type="Gene3D" id="3.40.710.10">
    <property type="entry name" value="DD-peptidase/beta-lactamase superfamily"/>
    <property type="match status" value="1"/>
</dbReference>
<accession>A0A430AIG7</accession>
<dbReference type="InterPro" id="IPR005311">
    <property type="entry name" value="PBP_dimer"/>
</dbReference>
<evidence type="ECO:0000259" key="16">
    <source>
        <dbReference type="Pfam" id="PF00905"/>
    </source>
</evidence>
<keyword evidence="4 18" id="KW-0132">Cell division</keyword>
<dbReference type="RefSeq" id="WP_126821821.1">
    <property type="nucleotide sequence ID" value="NZ_JBHLWU010000001.1"/>
</dbReference>
<organism evidence="18 19">
    <name type="scientific">Vagococcus entomophilus</name>
    <dbReference type="NCBI Taxonomy" id="1160095"/>
    <lineage>
        <taxon>Bacteria</taxon>
        <taxon>Bacillati</taxon>
        <taxon>Bacillota</taxon>
        <taxon>Bacilli</taxon>
        <taxon>Lactobacillales</taxon>
        <taxon>Enterococcaceae</taxon>
        <taxon>Vagococcus</taxon>
    </lineage>
</organism>
<feature type="domain" description="Penicillin-binding protein dimerisation" evidence="17">
    <location>
        <begin position="71"/>
        <end position="251"/>
    </location>
</feature>
<keyword evidence="9 15" id="KW-1133">Transmembrane helix</keyword>
<dbReference type="GO" id="GO:0005886">
    <property type="term" value="C:plasma membrane"/>
    <property type="evidence" value="ECO:0007669"/>
    <property type="project" value="UniProtKB-SubCell"/>
</dbReference>
<keyword evidence="12" id="KW-0131">Cell cycle</keyword>
<sequence length="617" mass="67108">MNMDQFKKYLASKNLNPKNNRKRVGVILFAVAIGIFSIFALRLSSIIVTGRVGNVSLAEKTKELYEGSSVIKAKRGSILDRNGNPIAEDATSYSLYAMLDKNYIGIGKKELYVHDKDREKIAEVLNQYTGMDKDYALGQLQPKKNSQGKEITTVEFGTSGKGLTLETKSKIEKALKKEGITGIFFNEHPARSYPNGNFASYLVGYTQFADASDDTKGLKGMLGIEEAYNSQLSGSDGEITYQKDSGGNAVPGTQTVKKKAKNGSDIYTTLDSNLQLYLEELMDGVDSKYQPESMTAMLVEAKTGDVVAASQRPTFNPETKDGLGTNGVWQNLLVQDTFEPGSTMKVFTVATAIEAGVFNPNTTFLSGKIKVDDTTISDWIPAGKGYLTYPQALAWSSNVGMVHLEQLMPTAWQEYIKKFGFTKSTHSGLVSNEPTGSVQNSTTVDRAMTAYGQAIAVTDFQMIQGFTAIANNGKMLKPQYISKITTADGKTTTKKTKVVSQPISSQTAKQVLGYMQGVVDDKTYGTGYGIYNIDGYNVSAKTGTAQIFENGHYSDDGYINSVVQIAPTENPKYIMYVTIKRPKVPEGGSTSDALSSISNPLLKRALDLDTGKTTSSK</sequence>
<keyword evidence="19" id="KW-1185">Reference proteome</keyword>
<evidence type="ECO:0000256" key="7">
    <source>
        <dbReference type="ARBA" id="ARBA00022960"/>
    </source>
</evidence>
<keyword evidence="3" id="KW-1003">Cell membrane</keyword>
<dbReference type="GO" id="GO:0009252">
    <property type="term" value="P:peptidoglycan biosynthetic process"/>
    <property type="evidence" value="ECO:0007669"/>
    <property type="project" value="UniProtKB-KW"/>
</dbReference>
<evidence type="ECO:0000313" key="18">
    <source>
        <dbReference type="EMBL" id="RSU07828.1"/>
    </source>
</evidence>
<dbReference type="AlphaFoldDB" id="A0A430AIG7"/>
<dbReference type="GO" id="GO:0071555">
    <property type="term" value="P:cell wall organization"/>
    <property type="evidence" value="ECO:0007669"/>
    <property type="project" value="UniProtKB-KW"/>
</dbReference>
<keyword evidence="10 15" id="KW-0472">Membrane</keyword>
<evidence type="ECO:0000256" key="3">
    <source>
        <dbReference type="ARBA" id="ARBA00022475"/>
    </source>
</evidence>
<dbReference type="OrthoDB" id="9804124at2"/>
<dbReference type="Pfam" id="PF03717">
    <property type="entry name" value="PBP_dimer"/>
    <property type="match status" value="1"/>
</dbReference>
<dbReference type="Gene3D" id="3.90.1310.10">
    <property type="entry name" value="Penicillin-binding protein 2a (Domain 2)"/>
    <property type="match status" value="1"/>
</dbReference>
<dbReference type="InterPro" id="IPR036138">
    <property type="entry name" value="PBP_dimer_sf"/>
</dbReference>
<feature type="transmembrane region" description="Helical" evidence="15">
    <location>
        <begin position="24"/>
        <end position="43"/>
    </location>
</feature>
<keyword evidence="8" id="KW-0573">Peptidoglycan synthesis</keyword>
<protein>
    <submittedName>
        <fullName evidence="18">Cell division protein FtsI</fullName>
    </submittedName>
</protein>
<dbReference type="Proteomes" id="UP000288669">
    <property type="component" value="Unassembled WGS sequence"/>
</dbReference>
<keyword evidence="5 15" id="KW-0812">Transmembrane</keyword>
<proteinExistence type="inferred from homology"/>
<evidence type="ECO:0000256" key="6">
    <source>
        <dbReference type="ARBA" id="ARBA00022737"/>
    </source>
</evidence>
<evidence type="ECO:0000256" key="12">
    <source>
        <dbReference type="ARBA" id="ARBA00023306"/>
    </source>
</evidence>
<dbReference type="Pfam" id="PF00905">
    <property type="entry name" value="Transpeptidase"/>
    <property type="match status" value="1"/>
</dbReference>
<evidence type="ECO:0000256" key="13">
    <source>
        <dbReference type="ARBA" id="ARBA00023316"/>
    </source>
</evidence>
<evidence type="ECO:0000256" key="4">
    <source>
        <dbReference type="ARBA" id="ARBA00022618"/>
    </source>
</evidence>
<evidence type="ECO:0000259" key="17">
    <source>
        <dbReference type="Pfam" id="PF03717"/>
    </source>
</evidence>
<comment type="function">
    <text evidence="14">A transpeptidase that forms peptide cross-links between adjacent glycan strands in cell wall peptidoglycan (PG). Part of the divisome machinery that synthesizes the septal cross wall. Beta-lactams inactivate the PBPs by acylating an essential serine residue in the active site of these proteins.</text>
</comment>